<gene>
    <name evidence="1" type="ORF">SAMN02927928_2475</name>
</gene>
<organism evidence="1 2">
    <name type="scientific">Asticcacaulis taihuensis</name>
    <dbReference type="NCBI Taxonomy" id="260084"/>
    <lineage>
        <taxon>Bacteria</taxon>
        <taxon>Pseudomonadati</taxon>
        <taxon>Pseudomonadota</taxon>
        <taxon>Alphaproteobacteria</taxon>
        <taxon>Caulobacterales</taxon>
        <taxon>Caulobacteraceae</taxon>
        <taxon>Asticcacaulis</taxon>
    </lineage>
</organism>
<dbReference type="RefSeq" id="WP_245678992.1">
    <property type="nucleotide sequence ID" value="NZ_CBCRYE010000002.1"/>
</dbReference>
<dbReference type="EMBL" id="FMTS01000004">
    <property type="protein sequence ID" value="SCW65904.1"/>
    <property type="molecule type" value="Genomic_DNA"/>
</dbReference>
<keyword evidence="2" id="KW-1185">Reference proteome</keyword>
<name>A0A1G4S9M0_9CAUL</name>
<sequence>MSSEKPLPVRFVIDERRFGLVSFPRPRGRTRIPLEPLQGALEATLGVRFEIKRERLFGPKVLSFIYMGERVKIRLLETGDAQIDLATVDDDVREIILEHLRQSHDFEAH</sequence>
<dbReference type="AlphaFoldDB" id="A0A1G4S9M0"/>
<dbReference type="STRING" id="260084.SAMN02927928_2475"/>
<accession>A0A1G4S9M0</accession>
<evidence type="ECO:0000313" key="1">
    <source>
        <dbReference type="EMBL" id="SCW65904.1"/>
    </source>
</evidence>
<evidence type="ECO:0000313" key="2">
    <source>
        <dbReference type="Proteomes" id="UP000199150"/>
    </source>
</evidence>
<reference evidence="2" key="1">
    <citation type="submission" date="2016-10" db="EMBL/GenBank/DDBJ databases">
        <authorList>
            <person name="Varghese N."/>
            <person name="Submissions S."/>
        </authorList>
    </citation>
    <scope>NUCLEOTIDE SEQUENCE [LARGE SCALE GENOMIC DNA]</scope>
    <source>
        <strain evidence="2">CGMCC 1.3431</strain>
    </source>
</reference>
<protein>
    <submittedName>
        <fullName evidence="1">Uncharacterized protein</fullName>
    </submittedName>
</protein>
<dbReference type="Proteomes" id="UP000199150">
    <property type="component" value="Unassembled WGS sequence"/>
</dbReference>
<proteinExistence type="predicted"/>